<dbReference type="InterPro" id="IPR036457">
    <property type="entry name" value="PPM-type-like_dom_sf"/>
</dbReference>
<reference evidence="2 3" key="1">
    <citation type="submission" date="2023-02" db="EMBL/GenBank/DDBJ databases">
        <title>Oceanobacillus kimchii IFOP_LL358 isolated form Alexandrium catenella lab strain.</title>
        <authorList>
            <person name="Gajardo G."/>
            <person name="Ueki S."/>
            <person name="Maruyama F."/>
        </authorList>
    </citation>
    <scope>NUCLEOTIDE SEQUENCE [LARGE SCALE GENOMIC DNA]</scope>
    <source>
        <strain evidence="2 3">IFOP_LL358</strain>
    </source>
</reference>
<name>A0ABQ5THK3_9BACI</name>
<organism evidence="2 3">
    <name type="scientific">Oceanobacillus kimchii</name>
    <dbReference type="NCBI Taxonomy" id="746691"/>
    <lineage>
        <taxon>Bacteria</taxon>
        <taxon>Bacillati</taxon>
        <taxon>Bacillota</taxon>
        <taxon>Bacilli</taxon>
        <taxon>Bacillales</taxon>
        <taxon>Bacillaceae</taxon>
        <taxon>Oceanobacillus</taxon>
    </lineage>
</organism>
<dbReference type="Pfam" id="PF13672">
    <property type="entry name" value="PP2C_2"/>
    <property type="match status" value="1"/>
</dbReference>
<dbReference type="SMART" id="SM00332">
    <property type="entry name" value="PP2Cc"/>
    <property type="match status" value="1"/>
</dbReference>
<proteinExistence type="predicted"/>
<dbReference type="Proteomes" id="UP001275436">
    <property type="component" value="Unassembled WGS sequence"/>
</dbReference>
<evidence type="ECO:0000313" key="3">
    <source>
        <dbReference type="Proteomes" id="UP001275436"/>
    </source>
</evidence>
<dbReference type="InterPro" id="IPR001932">
    <property type="entry name" value="PPM-type_phosphatase-like_dom"/>
</dbReference>
<sequence length="254" mass="28133">MEGHFLTDRGKVRNHNEDAGGLFYNKSNQLIAIIADGMGGHQAGDVASKLATESIKQKWLDTDRLEGPEQVEAWLKEAVQQSNQHIFQKSQEDKRCEGMGTTVVIAVALEEYVTIAHVGDSRCYLLNEDGFQQVTEDHSFVNELVRIGQISEDDAEIHPRKNVILRALGTDNQVNVDLKTLTWQKNDRLLLCSDGLSDKVTEHELADFTDSTKDIEAIGSELIQLANNRGGEDNISLILIVHADNSVEAGDPVE</sequence>
<dbReference type="NCBIfam" id="NF033484">
    <property type="entry name" value="Stp1_PP2C_phos"/>
    <property type="match status" value="1"/>
</dbReference>
<dbReference type="CDD" id="cd00143">
    <property type="entry name" value="PP2Cc"/>
    <property type="match status" value="1"/>
</dbReference>
<accession>A0ABQ5THK3</accession>
<keyword evidence="3" id="KW-1185">Reference proteome</keyword>
<protein>
    <submittedName>
        <fullName evidence="2">Protein phosphatase</fullName>
    </submittedName>
</protein>
<feature type="domain" description="PPM-type phosphatase" evidence="1">
    <location>
        <begin position="2"/>
        <end position="242"/>
    </location>
</feature>
<evidence type="ECO:0000313" key="2">
    <source>
        <dbReference type="EMBL" id="GLO65945.1"/>
    </source>
</evidence>
<dbReference type="PANTHER" id="PTHR13832">
    <property type="entry name" value="PROTEIN PHOSPHATASE 2C"/>
    <property type="match status" value="1"/>
</dbReference>
<dbReference type="PROSITE" id="PS51746">
    <property type="entry name" value="PPM_2"/>
    <property type="match status" value="1"/>
</dbReference>
<dbReference type="SUPFAM" id="SSF81606">
    <property type="entry name" value="PP2C-like"/>
    <property type="match status" value="1"/>
</dbReference>
<evidence type="ECO:0000259" key="1">
    <source>
        <dbReference type="PROSITE" id="PS51746"/>
    </source>
</evidence>
<dbReference type="InterPro" id="IPR015655">
    <property type="entry name" value="PP2C"/>
</dbReference>
<comment type="caution">
    <text evidence="2">The sequence shown here is derived from an EMBL/GenBank/DDBJ whole genome shotgun (WGS) entry which is preliminary data.</text>
</comment>
<dbReference type="RefSeq" id="WP_017796624.1">
    <property type="nucleotide sequence ID" value="NZ_BSKO01000001.1"/>
</dbReference>
<gene>
    <name evidence="2" type="ORF">MACH08_17290</name>
</gene>
<dbReference type="EMBL" id="BSKO01000001">
    <property type="protein sequence ID" value="GLO65945.1"/>
    <property type="molecule type" value="Genomic_DNA"/>
</dbReference>
<dbReference type="Gene3D" id="3.60.40.10">
    <property type="entry name" value="PPM-type phosphatase domain"/>
    <property type="match status" value="1"/>
</dbReference>
<dbReference type="SMART" id="SM00331">
    <property type="entry name" value="PP2C_SIG"/>
    <property type="match status" value="1"/>
</dbReference>
<dbReference type="PANTHER" id="PTHR13832:SF860">
    <property type="entry name" value="PROTEIN PHOSPHATASE PHPP"/>
    <property type="match status" value="1"/>
</dbReference>